<keyword evidence="10 13" id="KW-1015">Disulfide bond</keyword>
<dbReference type="InterPro" id="IPR023404">
    <property type="entry name" value="rSAM_horseshoe"/>
</dbReference>
<evidence type="ECO:0000256" key="3">
    <source>
        <dbReference type="ARBA" id="ARBA00013273"/>
    </source>
</evidence>
<reference evidence="19 20" key="1">
    <citation type="submission" date="2018-11" db="EMBL/GenBank/DDBJ databases">
        <authorList>
            <consortium name="Pathogen Informatics"/>
        </authorList>
    </citation>
    <scope>NUCLEOTIDE SEQUENCE [LARGE SCALE GENOMIC DNA]</scope>
</reference>
<evidence type="ECO:0000256" key="5">
    <source>
        <dbReference type="ARBA" id="ARBA00022679"/>
    </source>
</evidence>
<dbReference type="CDD" id="cd00112">
    <property type="entry name" value="LDLa"/>
    <property type="match status" value="2"/>
</dbReference>
<dbReference type="InterPro" id="IPR020612">
    <property type="entry name" value="Methylthiotransferase_CS"/>
</dbReference>
<dbReference type="Proteomes" id="UP000278807">
    <property type="component" value="Unassembled WGS sequence"/>
</dbReference>
<comment type="caution">
    <text evidence="13">Lacks conserved residue(s) required for the propagation of feature annotation.</text>
</comment>
<comment type="cofactor">
    <cofactor evidence="1">
        <name>[4Fe-4S] cluster</name>
        <dbReference type="ChEBI" id="CHEBI:49883"/>
    </cofactor>
</comment>
<dbReference type="SUPFAM" id="SSF102114">
    <property type="entry name" value="Radical SAM enzymes"/>
    <property type="match status" value="1"/>
</dbReference>
<dbReference type="SFLD" id="SFLDS00029">
    <property type="entry name" value="Radical_SAM"/>
    <property type="match status" value="1"/>
</dbReference>
<dbReference type="InterPro" id="IPR058240">
    <property type="entry name" value="rSAM_sf"/>
</dbReference>
<dbReference type="PROSITE" id="PS50926">
    <property type="entry name" value="TRAM"/>
    <property type="match status" value="1"/>
</dbReference>
<dbReference type="AlphaFoldDB" id="A0A3P7RLB9"/>
<evidence type="ECO:0000256" key="4">
    <source>
        <dbReference type="ARBA" id="ARBA00022485"/>
    </source>
</evidence>
<feature type="domain" description="TRAM" evidence="16">
    <location>
        <begin position="480"/>
        <end position="545"/>
    </location>
</feature>
<keyword evidence="15" id="KW-0812">Transmembrane</keyword>
<keyword evidence="4" id="KW-0004">4Fe-4S</keyword>
<keyword evidence="6" id="KW-0949">S-adenosyl-L-methionine</keyword>
<accession>A0A3P7RLB9</accession>
<evidence type="ECO:0000259" key="18">
    <source>
        <dbReference type="PROSITE" id="PS51918"/>
    </source>
</evidence>
<sequence>MLSRCSMDIEDISLVPPKSVVNDNVHPRFIKKGLNADTIEAVGDNIPGTQKIFIQVWGCAHNTSDAEYMAGLLSAYGYQVTLGGSCCDSESAFDNENKSGDEVAKAEADLWLLNSCTVKGPAEDHFRNAVIAAKESGKAVVVAGCVPQGSPNTSYLKNISVVGVQQIDRVVEVVEQTLMGNVVRFMEKRVADTNDHRRLGGAPLSLPKIRRNPLIEILAISTGCLNACTYCKTKHARGVLASYPVDELVQRAVEAFNEPRVIQLHANATFNTLDGVKELWLTSEDLGAYGRDLSRLQYPLATSPPSLAAQWPHHLTLADLLYALVPVIPRGAMMRLGMTNPPYILDQLEYVSAVLRDPRVYAFIHIPVQSGSNNVLDAMRREYTVEEFQHVVDFLSNEVHSVQGDKMTVATDIICGFPNETEADFQKTLQLVEKNRFPVLFINQFFARPGTPAATMERSATTAAVKLRTKALHNLFRSYQPYAGREGRQYRVLITETSTDGKHWVGHTKAYEQILILKEPGLHGRIVEVMVTECDKFFMRGVVTDRGPFDSLCEETVNTHEYLQIPKQQNGEVPASKTAPSWCSTLMGKSSLLSSLLVPSAVILLLGTFNFTLEVAGYCSPNNTDRVSCESSVLPRCYSALDDRCDGFWDCPTTGHDEVGCFCPTGTGFSCADFATTGMCYSLSEKCDGVSHCADRSDESNCLEIQCSLNSSRFLCLPLNASTTNSHLQTGECISLSRICDDHEDCSNGADEASELCHDSAVPSSNVSSPSPPLSMPPIQIQTPMELRKVRIAQHFASLVTKVAVEDAVVAATSRVNSRLRTLLTYVLSALLGPLLIVLTVGLMCRSSATSATSGRQSVEEARRARQQARYNSPIQRLIREEIRRRPPPPTYEEALNNSLFEEPILEGAIVPPLSTPPTIQGVLSQERIAAVREMSMKPIPTRVDVAVSCDLLRHGVPISPSPSSLVNASSNVAAIETASRREASTTNREDQINDAGGTSNGDSNAQNNATGLLHRWFLSALGSLRRNGSGGGGVNGLNGNIHSSGSGGTHLRHGSSYEQQEVSETTVVSSMHEEEEEDGESDPEEEDGGRDEEGDYQSMSSRRNSLDSHSDEQGDEADNERRLHPVASHSRL</sequence>
<dbReference type="GO" id="GO:0046872">
    <property type="term" value="F:metal ion binding"/>
    <property type="evidence" value="ECO:0007669"/>
    <property type="project" value="UniProtKB-KW"/>
</dbReference>
<evidence type="ECO:0000256" key="8">
    <source>
        <dbReference type="ARBA" id="ARBA00023004"/>
    </source>
</evidence>
<keyword evidence="15" id="KW-0472">Membrane</keyword>
<proteinExistence type="predicted"/>
<dbReference type="PROSITE" id="PS51918">
    <property type="entry name" value="RADICAL_SAM"/>
    <property type="match status" value="1"/>
</dbReference>
<feature type="compositionally biased region" description="Polar residues" evidence="14">
    <location>
        <begin position="1057"/>
        <end position="1070"/>
    </location>
</feature>
<evidence type="ECO:0000256" key="12">
    <source>
        <dbReference type="ARBA" id="ARBA00051661"/>
    </source>
</evidence>
<dbReference type="InterPro" id="IPR002792">
    <property type="entry name" value="TRAM_dom"/>
</dbReference>
<dbReference type="Pfam" id="PF00919">
    <property type="entry name" value="UPF0004"/>
    <property type="match status" value="1"/>
</dbReference>
<feature type="region of interest" description="Disordered" evidence="14">
    <location>
        <begin position="978"/>
        <end position="1008"/>
    </location>
</feature>
<evidence type="ECO:0000259" key="16">
    <source>
        <dbReference type="PROSITE" id="PS50926"/>
    </source>
</evidence>
<feature type="domain" description="MTTase N-terminal" evidence="17">
    <location>
        <begin position="50"/>
        <end position="179"/>
    </location>
</feature>
<dbReference type="SUPFAM" id="SSF57424">
    <property type="entry name" value="LDL receptor-like module"/>
    <property type="match status" value="2"/>
</dbReference>
<feature type="compositionally biased region" description="Acidic residues" evidence="14">
    <location>
        <begin position="1074"/>
        <end position="1096"/>
    </location>
</feature>
<dbReference type="InterPro" id="IPR023415">
    <property type="entry name" value="LDLR_class-A_CS"/>
</dbReference>
<dbReference type="SMART" id="SM00729">
    <property type="entry name" value="Elp3"/>
    <property type="match status" value="1"/>
</dbReference>
<feature type="region of interest" description="Disordered" evidence="14">
    <location>
        <begin position="1034"/>
        <end position="1133"/>
    </location>
</feature>
<evidence type="ECO:0000313" key="19">
    <source>
        <dbReference type="EMBL" id="VDN97309.1"/>
    </source>
</evidence>
<dbReference type="Pfam" id="PF04055">
    <property type="entry name" value="Radical_SAM"/>
    <property type="match status" value="1"/>
</dbReference>
<comment type="catalytic activity">
    <reaction evidence="12">
        <text>N(6)-L-threonylcarbamoyladenosine(37) in tRNA + (sulfur carrier)-SH + AH2 + 2 S-adenosyl-L-methionine = 2-methylsulfanyl-N(6)-L-threonylcarbamoyladenosine(37) in tRNA + (sulfur carrier)-H + 5'-deoxyadenosine + L-methionine + A + S-adenosyl-L-homocysteine + 2 H(+)</text>
        <dbReference type="Rhea" id="RHEA:37075"/>
        <dbReference type="Rhea" id="RHEA-COMP:10163"/>
        <dbReference type="Rhea" id="RHEA-COMP:11092"/>
        <dbReference type="Rhea" id="RHEA-COMP:14737"/>
        <dbReference type="Rhea" id="RHEA-COMP:14739"/>
        <dbReference type="ChEBI" id="CHEBI:13193"/>
        <dbReference type="ChEBI" id="CHEBI:15378"/>
        <dbReference type="ChEBI" id="CHEBI:17319"/>
        <dbReference type="ChEBI" id="CHEBI:17499"/>
        <dbReference type="ChEBI" id="CHEBI:29917"/>
        <dbReference type="ChEBI" id="CHEBI:57844"/>
        <dbReference type="ChEBI" id="CHEBI:57856"/>
        <dbReference type="ChEBI" id="CHEBI:59789"/>
        <dbReference type="ChEBI" id="CHEBI:64428"/>
        <dbReference type="ChEBI" id="CHEBI:74418"/>
        <dbReference type="ChEBI" id="CHEBI:74420"/>
        <dbReference type="EC" id="2.8.4.5"/>
    </reaction>
</comment>
<dbReference type="PROSITE" id="PS01278">
    <property type="entry name" value="MTTASE_RADICAL"/>
    <property type="match status" value="1"/>
</dbReference>
<dbReference type="OrthoDB" id="1730074at2759"/>
<gene>
    <name evidence="19" type="ORF">HNAJ_LOCUS1450</name>
</gene>
<feature type="transmembrane region" description="Helical" evidence="15">
    <location>
        <begin position="592"/>
        <end position="613"/>
    </location>
</feature>
<dbReference type="InterPro" id="IPR036055">
    <property type="entry name" value="LDL_receptor-like_sf"/>
</dbReference>
<dbReference type="GO" id="GO:0035598">
    <property type="term" value="F:tRNA (N(6)-L-threonylcarbamoyladenosine(37)-C(2))-methylthiotransferase activity"/>
    <property type="evidence" value="ECO:0007669"/>
    <property type="project" value="UniProtKB-EC"/>
</dbReference>
<keyword evidence="7" id="KW-0479">Metal-binding</keyword>
<name>A0A3P7RLB9_RODNA</name>
<comment type="function">
    <text evidence="2">Catalyzes the methylthiolation of N6-threonylcarbamoyladenosine (t(6)A), leading to the formation of 2-methylthio-N6-threonylcarbamoyladenosine (ms(2)t(6)A) at position 37 in tRNAs that read codons beginning with adenine.</text>
</comment>
<evidence type="ECO:0000256" key="6">
    <source>
        <dbReference type="ARBA" id="ARBA00022691"/>
    </source>
</evidence>
<dbReference type="InterPro" id="IPR007197">
    <property type="entry name" value="rSAM"/>
</dbReference>
<feature type="transmembrane region" description="Helical" evidence="15">
    <location>
        <begin position="823"/>
        <end position="844"/>
    </location>
</feature>
<keyword evidence="15" id="KW-1133">Transmembrane helix</keyword>
<dbReference type="GO" id="GO:0051539">
    <property type="term" value="F:4 iron, 4 sulfur cluster binding"/>
    <property type="evidence" value="ECO:0007669"/>
    <property type="project" value="UniProtKB-KW"/>
</dbReference>
<dbReference type="Pfam" id="PF01938">
    <property type="entry name" value="TRAM"/>
    <property type="match status" value="1"/>
</dbReference>
<evidence type="ECO:0000256" key="13">
    <source>
        <dbReference type="PROSITE-ProRule" id="PRU00124"/>
    </source>
</evidence>
<dbReference type="PANTHER" id="PTHR11918:SF45">
    <property type="entry name" value="THREONYLCARBAMOYLADENOSINE TRNA METHYLTHIOTRANSFERASE"/>
    <property type="match status" value="1"/>
</dbReference>
<keyword evidence="20" id="KW-1185">Reference proteome</keyword>
<dbReference type="InterPro" id="IPR002172">
    <property type="entry name" value="LDrepeatLR_classA_rpt"/>
</dbReference>
<evidence type="ECO:0000313" key="20">
    <source>
        <dbReference type="Proteomes" id="UP000278807"/>
    </source>
</evidence>
<keyword evidence="8" id="KW-0408">Iron</keyword>
<dbReference type="PRINTS" id="PR00261">
    <property type="entry name" value="LDLRECEPTOR"/>
</dbReference>
<feature type="disulfide bond" evidence="13">
    <location>
        <begin position="687"/>
        <end position="702"/>
    </location>
</feature>
<dbReference type="InterPro" id="IPR038135">
    <property type="entry name" value="Methylthiotransferase_N_sf"/>
</dbReference>
<dbReference type="SFLD" id="SFLDG01082">
    <property type="entry name" value="B12-binding_domain_containing"/>
    <property type="match status" value="1"/>
</dbReference>
<dbReference type="GO" id="GO:0005783">
    <property type="term" value="C:endoplasmic reticulum"/>
    <property type="evidence" value="ECO:0007669"/>
    <property type="project" value="TreeGrafter"/>
</dbReference>
<evidence type="ECO:0000256" key="10">
    <source>
        <dbReference type="ARBA" id="ARBA00023157"/>
    </source>
</evidence>
<dbReference type="Gene3D" id="3.80.30.20">
    <property type="entry name" value="tm_1862 like domain"/>
    <property type="match status" value="1"/>
</dbReference>
<organism evidence="19 20">
    <name type="scientific">Rodentolepis nana</name>
    <name type="common">Dwarf tapeworm</name>
    <name type="synonym">Hymenolepis nana</name>
    <dbReference type="NCBI Taxonomy" id="102285"/>
    <lineage>
        <taxon>Eukaryota</taxon>
        <taxon>Metazoa</taxon>
        <taxon>Spiralia</taxon>
        <taxon>Lophotrochozoa</taxon>
        <taxon>Platyhelminthes</taxon>
        <taxon>Cestoda</taxon>
        <taxon>Eucestoda</taxon>
        <taxon>Cyclophyllidea</taxon>
        <taxon>Hymenolepididae</taxon>
        <taxon>Rodentolepis</taxon>
    </lineage>
</organism>
<dbReference type="InterPro" id="IPR006638">
    <property type="entry name" value="Elp3/MiaA/NifB-like_rSAM"/>
</dbReference>
<feature type="region of interest" description="Disordered" evidence="14">
    <location>
        <begin position="850"/>
        <end position="870"/>
    </location>
</feature>
<dbReference type="PROSITE" id="PS51449">
    <property type="entry name" value="MTTASE_N"/>
    <property type="match status" value="1"/>
</dbReference>
<dbReference type="PROSITE" id="PS01209">
    <property type="entry name" value="LDLRA_1"/>
    <property type="match status" value="1"/>
</dbReference>
<feature type="compositionally biased region" description="Basic and acidic residues" evidence="14">
    <location>
        <begin position="979"/>
        <end position="992"/>
    </location>
</feature>
<dbReference type="SMART" id="SM00192">
    <property type="entry name" value="LDLa"/>
    <property type="match status" value="2"/>
</dbReference>
<evidence type="ECO:0000256" key="14">
    <source>
        <dbReference type="SAM" id="MobiDB-lite"/>
    </source>
</evidence>
<feature type="domain" description="Radical SAM core" evidence="18">
    <location>
        <begin position="210"/>
        <end position="483"/>
    </location>
</feature>
<evidence type="ECO:0000256" key="11">
    <source>
        <dbReference type="ARBA" id="ARBA00031213"/>
    </source>
</evidence>
<dbReference type="EMBL" id="UZAE01000563">
    <property type="protein sequence ID" value="VDN97309.1"/>
    <property type="molecule type" value="Genomic_DNA"/>
</dbReference>
<evidence type="ECO:0000256" key="15">
    <source>
        <dbReference type="SAM" id="Phobius"/>
    </source>
</evidence>
<dbReference type="Gene3D" id="3.40.50.12160">
    <property type="entry name" value="Methylthiotransferase, N-terminal domain"/>
    <property type="match status" value="1"/>
</dbReference>
<evidence type="ECO:0000256" key="2">
    <source>
        <dbReference type="ARBA" id="ARBA00002399"/>
    </source>
</evidence>
<evidence type="ECO:0000256" key="7">
    <source>
        <dbReference type="ARBA" id="ARBA00022723"/>
    </source>
</evidence>
<feature type="compositionally biased region" description="Polar residues" evidence="14">
    <location>
        <begin position="997"/>
        <end position="1008"/>
    </location>
</feature>
<evidence type="ECO:0000256" key="1">
    <source>
        <dbReference type="ARBA" id="ARBA00001966"/>
    </source>
</evidence>
<evidence type="ECO:0000256" key="9">
    <source>
        <dbReference type="ARBA" id="ARBA00023014"/>
    </source>
</evidence>
<keyword evidence="5" id="KW-0808">Transferase</keyword>
<keyword evidence="9" id="KW-0411">Iron-sulfur</keyword>
<dbReference type="Gene3D" id="2.40.128.620">
    <property type="match status" value="1"/>
</dbReference>
<protein>
    <recommendedName>
        <fullName evidence="3">tRNA (N(6)-L-threonylcarbamoyladenosine(37)-C(2))-methylthiotransferase</fullName>
        <ecNumber evidence="3">2.8.4.5</ecNumber>
    </recommendedName>
    <alternativeName>
        <fullName evidence="11">tRNA-t(6)A37 methylthiotransferase</fullName>
    </alternativeName>
</protein>
<dbReference type="EC" id="2.8.4.5" evidence="3"/>
<dbReference type="InterPro" id="IPR013848">
    <property type="entry name" value="Methylthiotransferase_N"/>
</dbReference>
<dbReference type="PROSITE" id="PS50068">
    <property type="entry name" value="LDLRA_2"/>
    <property type="match status" value="2"/>
</dbReference>
<evidence type="ECO:0000259" key="17">
    <source>
        <dbReference type="PROSITE" id="PS51449"/>
    </source>
</evidence>
<dbReference type="PANTHER" id="PTHR11918">
    <property type="entry name" value="RADICAL SAM PROTEINS"/>
    <property type="match status" value="1"/>
</dbReference>
<dbReference type="Gene3D" id="4.10.400.10">
    <property type="entry name" value="Low-density Lipoprotein Receptor"/>
    <property type="match status" value="1"/>
</dbReference>